<dbReference type="VEuPathDB" id="FungiDB:PSTT_16862"/>
<gene>
    <name evidence="1" type="ORF">PSTT_16862</name>
</gene>
<reference evidence="1" key="1">
    <citation type="submission" date="2017-12" db="EMBL/GenBank/DDBJ databases">
        <title>Gene loss provides genomic basis for host adaptation in cereal stripe rust fungi.</title>
        <authorList>
            <person name="Xia C."/>
        </authorList>
    </citation>
    <scope>NUCLEOTIDE SEQUENCE [LARGE SCALE GENOMIC DNA]</scope>
    <source>
        <strain evidence="1">93-210</strain>
    </source>
</reference>
<proteinExistence type="predicted"/>
<dbReference type="VEuPathDB" id="FungiDB:PSHT_10864"/>
<protein>
    <submittedName>
        <fullName evidence="1">Uncharacterized protein</fullName>
    </submittedName>
</protein>
<dbReference type="AlphaFoldDB" id="A0A2S4UAV0"/>
<keyword evidence="2" id="KW-1185">Reference proteome</keyword>
<dbReference type="Proteomes" id="UP000239156">
    <property type="component" value="Unassembled WGS sequence"/>
</dbReference>
<evidence type="ECO:0000313" key="1">
    <source>
        <dbReference type="EMBL" id="POV94417.1"/>
    </source>
</evidence>
<name>A0A2S4UAV0_9BASI</name>
<sequence>MDLAMIQIYPRLEAGTSPGVPNLEDLNNMLMQLRDYAVASNHQLKGEISELGREIIARMKVEKVDISSRNQTIHLSQDEILSLPTNLDSIREAIRITEEAVMENQKRLLKHVAELKKMQTLEKQVRTDLVHCHSCPANLLSSFHSARFPSGSKTSRNYHGRVRRCFKQSQSAKTRVTVSSTQSSKCFRLVRTKAPDGPNHGAASINGKEVNASASGIGAYHTDTANLMEFVTKKCNEVQEIQHRSLTAAIESLKQWALSAHKKEIKPKLEQAMGNSSEIQKQRLELDSLKDVKQQDQRKLSDKLVTMESIELQTVKENTQNQLNERCHQNKDPIQNELPTTNPHAQRSPILIENDGFLIVEEGGI</sequence>
<comment type="caution">
    <text evidence="1">The sequence shown here is derived from an EMBL/GenBank/DDBJ whole genome shotgun (WGS) entry which is preliminary data.</text>
</comment>
<dbReference type="EMBL" id="PKSL01000422">
    <property type="protein sequence ID" value="POV94417.1"/>
    <property type="molecule type" value="Genomic_DNA"/>
</dbReference>
<evidence type="ECO:0000313" key="2">
    <source>
        <dbReference type="Proteomes" id="UP000239156"/>
    </source>
</evidence>
<organism evidence="1 2">
    <name type="scientific">Puccinia striiformis</name>
    <dbReference type="NCBI Taxonomy" id="27350"/>
    <lineage>
        <taxon>Eukaryota</taxon>
        <taxon>Fungi</taxon>
        <taxon>Dikarya</taxon>
        <taxon>Basidiomycota</taxon>
        <taxon>Pucciniomycotina</taxon>
        <taxon>Pucciniomycetes</taxon>
        <taxon>Pucciniales</taxon>
        <taxon>Pucciniaceae</taxon>
        <taxon>Puccinia</taxon>
    </lineage>
</organism>
<accession>A0A2S4UAV0</accession>